<dbReference type="PROSITE" id="PS50090">
    <property type="entry name" value="MYB_LIKE"/>
    <property type="match status" value="1"/>
</dbReference>
<keyword evidence="1" id="KW-0540">Nuclease</keyword>
<dbReference type="CDD" id="cd12203">
    <property type="entry name" value="GT1"/>
    <property type="match status" value="1"/>
</dbReference>
<dbReference type="GO" id="GO:0008409">
    <property type="term" value="F:5'-3' exonuclease activity"/>
    <property type="evidence" value="ECO:0000318"/>
    <property type="project" value="GO_Central"/>
</dbReference>
<dbReference type="CDD" id="cd07714">
    <property type="entry name" value="RNaseJ_MBL-fold"/>
    <property type="match status" value="1"/>
</dbReference>
<dbReference type="Gene3D" id="1.10.10.60">
    <property type="entry name" value="Homeodomain-like"/>
    <property type="match status" value="1"/>
</dbReference>
<evidence type="ECO:0000313" key="9">
    <source>
        <dbReference type="EMBL" id="EFJ21444.1"/>
    </source>
</evidence>
<dbReference type="PANTHER" id="PTHR43694">
    <property type="entry name" value="RIBONUCLEASE J"/>
    <property type="match status" value="1"/>
</dbReference>
<dbReference type="InterPro" id="IPR001279">
    <property type="entry name" value="Metallo-B-lactamas"/>
</dbReference>
<dbReference type="STRING" id="88036.D8S2D2"/>
<dbReference type="Proteomes" id="UP000001514">
    <property type="component" value="Unassembled WGS sequence"/>
</dbReference>
<keyword evidence="5" id="KW-0269">Exonuclease</keyword>
<dbReference type="SMART" id="SM00849">
    <property type="entry name" value="Lactamase_B"/>
    <property type="match status" value="1"/>
</dbReference>
<dbReference type="PROSITE" id="PS01292">
    <property type="entry name" value="UPF0036"/>
    <property type="match status" value="1"/>
</dbReference>
<dbReference type="KEGG" id="smo:SELMODRAFT_107166"/>
<sequence>QSRYGILEGAGYSKDDAVQRTMRKFYEGRNGPPLRILPIGGLGEIGMNCMLVGHYDRYIMIDAGLMFPDYEDFGVVKVLPDTTFISRWKHKIEAVIITHGHEDHIGALPWVIPALDPQTRIYSTSFTLELIKRRLKDYNFPFEHRCHTFTMRNPFQAGPFKVEAIRVTHSIPDCCGLILRCQDGTIFHSGDWKIDENPLDGKIFDRNTLEELGKEGVTLMMSDSTNVLSPGRTISETDVRKSLMQYVTEAKSRVISTQFASNIHRLGSMKAAADASGRKLVFIGTALKTYIDAAWKDGQAPFDPSILVKAEDMGAYSPKDLLIVTTGSQGETRSALNLASFGSSRSLKLSKDDVILYSAKMIPGNETRVMKMLNRISEAGPHIITGKDKLLHTSGHAYRDELQELLRLIRPQHFLPVHGEYTFLKEHEQLGRASGIQHTKVIRNGEMLGVSPLRNRRVLSSGFAALGKEDLQLMYNDGEKAFGTASDLRVDERKHIAFDGIIIVRYEVYDDNYASRLDGSEYGLRARIRITTRCLWLDQGKLTEALHRAANAAVGSCKQDADLQTVERTVATVLRKVAQKYNNKRPEVVAIATERAVAPKDKLIQKRLVVDAAAQLKVLVRTNAVNTRVYEKEKRQQQHAEKDNERRLSVLTPEFNKFMGIESETETEEERVRKAIAEKVLREMKNARTQKAARIEEEKKLQRDDADETPAPAPATKVEERKEEKNEVFSIAEKEADLAATGKSRWKPEATQVLIRLRTGMDDKFREAKLKTPLWKEIASKLAEHGYEHTHGQCKAMWSTLVKRYRNIIDDDGSSNKNWPFFDGMHAYLSDDPDS</sequence>
<dbReference type="GO" id="GO:0004532">
    <property type="term" value="F:RNA exonuclease activity"/>
    <property type="evidence" value="ECO:0000318"/>
    <property type="project" value="GO_Central"/>
</dbReference>
<name>D8S2D2_SELML</name>
<dbReference type="InterPro" id="IPR044822">
    <property type="entry name" value="Myb_DNA-bind_4"/>
</dbReference>
<dbReference type="eggNOG" id="KOG4282">
    <property type="taxonomic scope" value="Eukaryota"/>
</dbReference>
<dbReference type="Gene3D" id="3.40.50.10710">
    <property type="entry name" value="Metallo-hydrolase/oxidoreductase"/>
    <property type="match status" value="1"/>
</dbReference>
<dbReference type="InterPro" id="IPR001005">
    <property type="entry name" value="SANT/Myb"/>
</dbReference>
<dbReference type="SUPFAM" id="SSF56281">
    <property type="entry name" value="Metallo-hydrolase/oxidoreductase"/>
    <property type="match status" value="1"/>
</dbReference>
<dbReference type="Pfam" id="PF13837">
    <property type="entry name" value="Myb_DNA-bind_4"/>
    <property type="match status" value="1"/>
</dbReference>
<dbReference type="InterPro" id="IPR036866">
    <property type="entry name" value="RibonucZ/Hydroxyglut_hydro"/>
</dbReference>
<dbReference type="EMBL" id="GL377599">
    <property type="protein sequence ID" value="EFJ21444.1"/>
    <property type="molecule type" value="Genomic_DNA"/>
</dbReference>
<dbReference type="GO" id="GO:0003723">
    <property type="term" value="F:RNA binding"/>
    <property type="evidence" value="ECO:0007669"/>
    <property type="project" value="UniProtKB-KW"/>
</dbReference>
<dbReference type="Gramene" id="EFJ21444">
    <property type="protein sequence ID" value="EFJ21444"/>
    <property type="gene ID" value="SELMODRAFT_107166"/>
</dbReference>
<protein>
    <recommendedName>
        <fullName evidence="8">Myb-like domain-containing protein</fullName>
    </recommendedName>
</protein>
<dbReference type="GO" id="GO:0009507">
    <property type="term" value="C:chloroplast"/>
    <property type="evidence" value="ECO:0000318"/>
    <property type="project" value="GO_Central"/>
</dbReference>
<dbReference type="InterPro" id="IPR001587">
    <property type="entry name" value="RNase_J_CS"/>
</dbReference>
<gene>
    <name evidence="9" type="ORF">SELMODRAFT_107166</name>
</gene>
<keyword evidence="2" id="KW-0479">Metal-binding</keyword>
<evidence type="ECO:0000256" key="7">
    <source>
        <dbReference type="SAM" id="MobiDB-lite"/>
    </source>
</evidence>
<evidence type="ECO:0000259" key="8">
    <source>
        <dbReference type="PROSITE" id="PS50090"/>
    </source>
</evidence>
<proteinExistence type="predicted"/>
<feature type="compositionally biased region" description="Basic and acidic residues" evidence="7">
    <location>
        <begin position="693"/>
        <end position="704"/>
    </location>
</feature>
<dbReference type="FunCoup" id="D8S2D2">
    <property type="interactions" value="653"/>
</dbReference>
<feature type="domain" description="Myb-like" evidence="8">
    <location>
        <begin position="743"/>
        <end position="802"/>
    </location>
</feature>
<keyword evidence="6" id="KW-0694">RNA-binding</keyword>
<evidence type="ECO:0000256" key="4">
    <source>
        <dbReference type="ARBA" id="ARBA00022833"/>
    </source>
</evidence>
<dbReference type="GO" id="GO:0006364">
    <property type="term" value="P:rRNA processing"/>
    <property type="evidence" value="ECO:0000318"/>
    <property type="project" value="GO_Central"/>
</dbReference>
<dbReference type="GO" id="GO:0046872">
    <property type="term" value="F:metal ion binding"/>
    <property type="evidence" value="ECO:0007669"/>
    <property type="project" value="UniProtKB-KW"/>
</dbReference>
<dbReference type="Gene3D" id="3.60.15.10">
    <property type="entry name" value="Ribonuclease Z/Hydroxyacylglutathione hydrolase-like"/>
    <property type="match status" value="1"/>
</dbReference>
<dbReference type="HOGENOM" id="CLU_008727_0_1_1"/>
<dbReference type="Pfam" id="PF12706">
    <property type="entry name" value="Lactamase_B_2"/>
    <property type="match status" value="1"/>
</dbReference>
<dbReference type="Pfam" id="PF07521">
    <property type="entry name" value="RMMBL"/>
    <property type="match status" value="1"/>
</dbReference>
<dbReference type="GO" id="GO:0006397">
    <property type="term" value="P:mRNA processing"/>
    <property type="evidence" value="ECO:0000318"/>
    <property type="project" value="GO_Central"/>
</dbReference>
<keyword evidence="4" id="KW-0862">Zinc</keyword>
<dbReference type="InParanoid" id="D8S2D2"/>
<accession>D8S2D2</accession>
<dbReference type="InterPro" id="IPR042173">
    <property type="entry name" value="RNase_J_2"/>
</dbReference>
<evidence type="ECO:0000256" key="1">
    <source>
        <dbReference type="ARBA" id="ARBA00022722"/>
    </source>
</evidence>
<dbReference type="OMA" id="MWTDEGR"/>
<feature type="region of interest" description="Disordered" evidence="7">
    <location>
        <begin position="686"/>
        <end position="725"/>
    </location>
</feature>
<dbReference type="InterPro" id="IPR011108">
    <property type="entry name" value="RMMBL"/>
</dbReference>
<dbReference type="GO" id="GO:0004521">
    <property type="term" value="F:RNA endonuclease activity"/>
    <property type="evidence" value="ECO:0000318"/>
    <property type="project" value="GO_Central"/>
</dbReference>
<feature type="non-terminal residue" evidence="9">
    <location>
        <position position="1"/>
    </location>
</feature>
<keyword evidence="3" id="KW-0378">Hydrolase</keyword>
<evidence type="ECO:0000313" key="10">
    <source>
        <dbReference type="Proteomes" id="UP000001514"/>
    </source>
</evidence>
<evidence type="ECO:0000256" key="2">
    <source>
        <dbReference type="ARBA" id="ARBA00022723"/>
    </source>
</evidence>
<dbReference type="PANTHER" id="PTHR43694:SF1">
    <property type="entry name" value="RIBONUCLEASE J"/>
    <property type="match status" value="1"/>
</dbReference>
<dbReference type="InterPro" id="IPR055132">
    <property type="entry name" value="RNase_J_b_CASP"/>
</dbReference>
<reference evidence="9 10" key="1">
    <citation type="journal article" date="2011" name="Science">
        <title>The Selaginella genome identifies genetic changes associated with the evolution of vascular plants.</title>
        <authorList>
            <person name="Banks J.A."/>
            <person name="Nishiyama T."/>
            <person name="Hasebe M."/>
            <person name="Bowman J.L."/>
            <person name="Gribskov M."/>
            <person name="dePamphilis C."/>
            <person name="Albert V.A."/>
            <person name="Aono N."/>
            <person name="Aoyama T."/>
            <person name="Ambrose B.A."/>
            <person name="Ashton N.W."/>
            <person name="Axtell M.J."/>
            <person name="Barker E."/>
            <person name="Barker M.S."/>
            <person name="Bennetzen J.L."/>
            <person name="Bonawitz N.D."/>
            <person name="Chapple C."/>
            <person name="Cheng C."/>
            <person name="Correa L.G."/>
            <person name="Dacre M."/>
            <person name="DeBarry J."/>
            <person name="Dreyer I."/>
            <person name="Elias M."/>
            <person name="Engstrom E.M."/>
            <person name="Estelle M."/>
            <person name="Feng L."/>
            <person name="Finet C."/>
            <person name="Floyd S.K."/>
            <person name="Frommer W.B."/>
            <person name="Fujita T."/>
            <person name="Gramzow L."/>
            <person name="Gutensohn M."/>
            <person name="Harholt J."/>
            <person name="Hattori M."/>
            <person name="Heyl A."/>
            <person name="Hirai T."/>
            <person name="Hiwatashi Y."/>
            <person name="Ishikawa M."/>
            <person name="Iwata M."/>
            <person name="Karol K.G."/>
            <person name="Koehler B."/>
            <person name="Kolukisaoglu U."/>
            <person name="Kubo M."/>
            <person name="Kurata T."/>
            <person name="Lalonde S."/>
            <person name="Li K."/>
            <person name="Li Y."/>
            <person name="Litt A."/>
            <person name="Lyons E."/>
            <person name="Manning G."/>
            <person name="Maruyama T."/>
            <person name="Michael T.P."/>
            <person name="Mikami K."/>
            <person name="Miyazaki S."/>
            <person name="Morinaga S."/>
            <person name="Murata T."/>
            <person name="Mueller-Roeber B."/>
            <person name="Nelson D.R."/>
            <person name="Obara M."/>
            <person name="Oguri Y."/>
            <person name="Olmstead R.G."/>
            <person name="Onodera N."/>
            <person name="Petersen B.L."/>
            <person name="Pils B."/>
            <person name="Prigge M."/>
            <person name="Rensing S.A."/>
            <person name="Riano-Pachon D.M."/>
            <person name="Roberts A.W."/>
            <person name="Sato Y."/>
            <person name="Scheller H.V."/>
            <person name="Schulz B."/>
            <person name="Schulz C."/>
            <person name="Shakirov E.V."/>
            <person name="Shibagaki N."/>
            <person name="Shinohara N."/>
            <person name="Shippen D.E."/>
            <person name="Soerensen I."/>
            <person name="Sotooka R."/>
            <person name="Sugimoto N."/>
            <person name="Sugita M."/>
            <person name="Sumikawa N."/>
            <person name="Tanurdzic M."/>
            <person name="Theissen G."/>
            <person name="Ulvskov P."/>
            <person name="Wakazuki S."/>
            <person name="Weng J.K."/>
            <person name="Willats W.W."/>
            <person name="Wipf D."/>
            <person name="Wolf P.G."/>
            <person name="Yang L."/>
            <person name="Zimmer A.D."/>
            <person name="Zhu Q."/>
            <person name="Mitros T."/>
            <person name="Hellsten U."/>
            <person name="Loque D."/>
            <person name="Otillar R."/>
            <person name="Salamov A."/>
            <person name="Schmutz J."/>
            <person name="Shapiro H."/>
            <person name="Lindquist E."/>
            <person name="Lucas S."/>
            <person name="Rokhsar D."/>
            <person name="Grigoriev I.V."/>
        </authorList>
    </citation>
    <scope>NUCLEOTIDE SEQUENCE [LARGE SCALE GENOMIC DNA]</scope>
</reference>
<evidence type="ECO:0000256" key="6">
    <source>
        <dbReference type="ARBA" id="ARBA00022884"/>
    </source>
</evidence>
<evidence type="ECO:0000256" key="3">
    <source>
        <dbReference type="ARBA" id="ARBA00022801"/>
    </source>
</evidence>
<evidence type="ECO:0000256" key="5">
    <source>
        <dbReference type="ARBA" id="ARBA00022839"/>
    </source>
</evidence>
<dbReference type="eggNOG" id="KOG1137">
    <property type="taxonomic scope" value="Eukaryota"/>
</dbReference>
<dbReference type="Pfam" id="PF22505">
    <property type="entry name" value="RNase_J_b_CASP"/>
    <property type="match status" value="1"/>
</dbReference>
<organism evidence="10">
    <name type="scientific">Selaginella moellendorffii</name>
    <name type="common">Spikemoss</name>
    <dbReference type="NCBI Taxonomy" id="88036"/>
    <lineage>
        <taxon>Eukaryota</taxon>
        <taxon>Viridiplantae</taxon>
        <taxon>Streptophyta</taxon>
        <taxon>Embryophyta</taxon>
        <taxon>Tracheophyta</taxon>
        <taxon>Lycopodiopsida</taxon>
        <taxon>Selaginellales</taxon>
        <taxon>Selaginellaceae</taxon>
        <taxon>Selaginella</taxon>
    </lineage>
</organism>
<dbReference type="AlphaFoldDB" id="D8S2D2"/>
<keyword evidence="10" id="KW-1185">Reference proteome</keyword>